<dbReference type="Proteomes" id="UP001162060">
    <property type="component" value="Unassembled WGS sequence"/>
</dbReference>
<dbReference type="AlphaFoldDB" id="A0AAV1V074"/>
<evidence type="ECO:0000313" key="4">
    <source>
        <dbReference type="Proteomes" id="UP001162060"/>
    </source>
</evidence>
<gene>
    <name evidence="2" type="ORF">PM001_LOCUS25487</name>
    <name evidence="3" type="ORF">PM001_LOCUS25489</name>
</gene>
<proteinExistence type="predicted"/>
<accession>A0AAV1V074</accession>
<protein>
    <recommendedName>
        <fullName evidence="1">Reverse transcriptase Ty1/copia-type domain-containing protein</fullName>
    </recommendedName>
</protein>
<dbReference type="InterPro" id="IPR043502">
    <property type="entry name" value="DNA/RNA_pol_sf"/>
</dbReference>
<dbReference type="EMBL" id="CAKLBY020000258">
    <property type="protein sequence ID" value="CAK7940337.1"/>
    <property type="molecule type" value="Genomic_DNA"/>
</dbReference>
<evidence type="ECO:0000313" key="3">
    <source>
        <dbReference type="EMBL" id="CAK7940339.1"/>
    </source>
</evidence>
<dbReference type="EMBL" id="CAKLBY020000258">
    <property type="protein sequence ID" value="CAK7940339.1"/>
    <property type="molecule type" value="Genomic_DNA"/>
</dbReference>
<feature type="domain" description="Reverse transcriptase Ty1/copia-type" evidence="1">
    <location>
        <begin position="1"/>
        <end position="101"/>
    </location>
</feature>
<comment type="caution">
    <text evidence="3">The sequence shown here is derived from an EMBL/GenBank/DDBJ whole genome shotgun (WGS) entry which is preliminary data.</text>
</comment>
<organism evidence="3 4">
    <name type="scientific">Peronospora matthiolae</name>
    <dbReference type="NCBI Taxonomy" id="2874970"/>
    <lineage>
        <taxon>Eukaryota</taxon>
        <taxon>Sar</taxon>
        <taxon>Stramenopiles</taxon>
        <taxon>Oomycota</taxon>
        <taxon>Peronosporomycetes</taxon>
        <taxon>Peronosporales</taxon>
        <taxon>Peronosporaceae</taxon>
        <taxon>Peronospora</taxon>
    </lineage>
</organism>
<dbReference type="Pfam" id="PF07727">
    <property type="entry name" value="RVT_2"/>
    <property type="match status" value="1"/>
</dbReference>
<dbReference type="SUPFAM" id="SSF56672">
    <property type="entry name" value="DNA/RNA polymerases"/>
    <property type="match status" value="1"/>
</dbReference>
<sequence length="102" mass="12013">MDVKTAFLNVLLDEDNYMVQTDGHVDEDHPDFVCQLKRSLHGLKQLPRMWNQTINKFMLELDFKKCETDHCIYVKRADQDMIFMALYVDDSVLASNNDELLK</sequence>
<evidence type="ECO:0000259" key="1">
    <source>
        <dbReference type="Pfam" id="PF07727"/>
    </source>
</evidence>
<reference evidence="3" key="1">
    <citation type="submission" date="2024-01" db="EMBL/GenBank/DDBJ databases">
        <authorList>
            <person name="Webb A."/>
        </authorList>
    </citation>
    <scope>NUCLEOTIDE SEQUENCE</scope>
    <source>
        <strain evidence="3">Pm1</strain>
    </source>
</reference>
<evidence type="ECO:0000313" key="2">
    <source>
        <dbReference type="EMBL" id="CAK7940337.1"/>
    </source>
</evidence>
<dbReference type="InterPro" id="IPR013103">
    <property type="entry name" value="RVT_2"/>
</dbReference>
<name>A0AAV1V074_9STRA</name>